<keyword evidence="2" id="KW-0812">Transmembrane</keyword>
<dbReference type="Proteomes" id="UP001050691">
    <property type="component" value="Unassembled WGS sequence"/>
</dbReference>
<dbReference type="AlphaFoldDB" id="A0AAV5AJR1"/>
<feature type="transmembrane region" description="Helical" evidence="2">
    <location>
        <begin position="69"/>
        <end position="90"/>
    </location>
</feature>
<feature type="transmembrane region" description="Helical" evidence="2">
    <location>
        <begin position="99"/>
        <end position="121"/>
    </location>
</feature>
<keyword evidence="4" id="KW-1185">Reference proteome</keyword>
<evidence type="ECO:0000256" key="2">
    <source>
        <dbReference type="SAM" id="Phobius"/>
    </source>
</evidence>
<protein>
    <submittedName>
        <fullName evidence="3">Uncharacterized protein</fullName>
    </submittedName>
</protein>
<reference evidence="3" key="1">
    <citation type="submission" date="2021-10" db="EMBL/GenBank/DDBJ databases">
        <title>De novo Genome Assembly of Clathrus columnatus (Basidiomycota, Fungi) Using Illumina and Nanopore Sequence Data.</title>
        <authorList>
            <person name="Ogiso-Tanaka E."/>
            <person name="Itagaki H."/>
            <person name="Hosoya T."/>
            <person name="Hosaka K."/>
        </authorList>
    </citation>
    <scope>NUCLEOTIDE SEQUENCE</scope>
    <source>
        <strain evidence="3">MO-923</strain>
    </source>
</reference>
<accession>A0AAV5AJR1</accession>
<comment type="caution">
    <text evidence="3">The sequence shown here is derived from an EMBL/GenBank/DDBJ whole genome shotgun (WGS) entry which is preliminary data.</text>
</comment>
<dbReference type="EMBL" id="BPWL01000010">
    <property type="protein sequence ID" value="GJJ14625.1"/>
    <property type="molecule type" value="Genomic_DNA"/>
</dbReference>
<proteinExistence type="predicted"/>
<keyword evidence="2" id="KW-0472">Membrane</keyword>
<keyword evidence="2" id="KW-1133">Transmembrane helix</keyword>
<gene>
    <name evidence="3" type="ORF">Clacol_008891</name>
</gene>
<evidence type="ECO:0000313" key="3">
    <source>
        <dbReference type="EMBL" id="GJJ14625.1"/>
    </source>
</evidence>
<feature type="transmembrane region" description="Helical" evidence="2">
    <location>
        <begin position="174"/>
        <end position="196"/>
    </location>
</feature>
<feature type="compositionally biased region" description="Pro residues" evidence="1">
    <location>
        <begin position="247"/>
        <end position="257"/>
    </location>
</feature>
<evidence type="ECO:0000256" key="1">
    <source>
        <dbReference type="SAM" id="MobiDB-lite"/>
    </source>
</evidence>
<sequence>MSSRPPPPTGRPPAYAVASRMFGRTNLRPLVLGFTFVAAIWSLVWQIGAFKDIGSEKADGGNKLVVFDIIIGAVYAGVAVIEGIGFYAALSRRLAFAKIFVGLSIAVIFLVAGAELLRTIVHFAFKSTLINECINIATGKTRDPGFSIWGGFRVTSQNAPQFCDDLFNHDSFVVIVWFILATLVALFLASLAYSHYRQLLDPSFSRAQVRSDQVRLDNLRYEGHYGDQEDFHNPTGGYGGGQIPYPTFAPPPGPPPGFAGAGAGDGGSVPAYEGSKLPKYGYDSKDDLGLGGDFKEKGKVHDPFADDEN</sequence>
<feature type="transmembrane region" description="Helical" evidence="2">
    <location>
        <begin position="30"/>
        <end position="49"/>
    </location>
</feature>
<organism evidence="3 4">
    <name type="scientific">Clathrus columnatus</name>
    <dbReference type="NCBI Taxonomy" id="1419009"/>
    <lineage>
        <taxon>Eukaryota</taxon>
        <taxon>Fungi</taxon>
        <taxon>Dikarya</taxon>
        <taxon>Basidiomycota</taxon>
        <taxon>Agaricomycotina</taxon>
        <taxon>Agaricomycetes</taxon>
        <taxon>Phallomycetidae</taxon>
        <taxon>Phallales</taxon>
        <taxon>Clathraceae</taxon>
        <taxon>Clathrus</taxon>
    </lineage>
</organism>
<feature type="region of interest" description="Disordered" evidence="1">
    <location>
        <begin position="229"/>
        <end position="270"/>
    </location>
</feature>
<name>A0AAV5AJR1_9AGAM</name>
<evidence type="ECO:0000313" key="4">
    <source>
        <dbReference type="Proteomes" id="UP001050691"/>
    </source>
</evidence>